<evidence type="ECO:0000256" key="2">
    <source>
        <dbReference type="SAM" id="MobiDB-lite"/>
    </source>
</evidence>
<organism evidence="3 4">
    <name type="scientific">Aquatica leii</name>
    <dbReference type="NCBI Taxonomy" id="1421715"/>
    <lineage>
        <taxon>Eukaryota</taxon>
        <taxon>Metazoa</taxon>
        <taxon>Ecdysozoa</taxon>
        <taxon>Arthropoda</taxon>
        <taxon>Hexapoda</taxon>
        <taxon>Insecta</taxon>
        <taxon>Pterygota</taxon>
        <taxon>Neoptera</taxon>
        <taxon>Endopterygota</taxon>
        <taxon>Coleoptera</taxon>
        <taxon>Polyphaga</taxon>
        <taxon>Elateriformia</taxon>
        <taxon>Elateroidea</taxon>
        <taxon>Lampyridae</taxon>
        <taxon>Luciolinae</taxon>
        <taxon>Aquatica</taxon>
    </lineage>
</organism>
<proteinExistence type="predicted"/>
<protein>
    <submittedName>
        <fullName evidence="3">Uncharacterized protein</fullName>
    </submittedName>
</protein>
<dbReference type="EMBL" id="JARPUR010000006">
    <property type="protein sequence ID" value="KAK4874979.1"/>
    <property type="molecule type" value="Genomic_DNA"/>
</dbReference>
<name>A0AAN7SEI1_9COLE</name>
<sequence length="223" mass="26627">MREEFRILKEKWEEKANIWKEEKTHLENRITKPEENLERQEKENKKLNIVIKGLDDANKEHKKGVQKLIEEKLEIQTKIEQVFTVGKDKNKQAVIVKMHNWEAKKEIMEQKKRLSIENHLTLKQKPTQIRLKEMADKLKKDDKRVKIEYKKLIINNLNMSDYVRIWKDIKTGSEPDRSRSEENHLNVEEDDFATEQAISENEAPIQQNKEPENPTKKASIMFS</sequence>
<keyword evidence="4" id="KW-1185">Reference proteome</keyword>
<keyword evidence="1" id="KW-0175">Coiled coil</keyword>
<comment type="caution">
    <text evidence="3">The sequence shown here is derived from an EMBL/GenBank/DDBJ whole genome shotgun (WGS) entry which is preliminary data.</text>
</comment>
<feature type="compositionally biased region" description="Polar residues" evidence="2">
    <location>
        <begin position="196"/>
        <end position="208"/>
    </location>
</feature>
<gene>
    <name evidence="3" type="ORF">RN001_014339</name>
</gene>
<dbReference type="Proteomes" id="UP001353858">
    <property type="component" value="Unassembled WGS sequence"/>
</dbReference>
<accession>A0AAN7SEI1</accession>
<evidence type="ECO:0000313" key="3">
    <source>
        <dbReference type="EMBL" id="KAK4874979.1"/>
    </source>
</evidence>
<feature type="region of interest" description="Disordered" evidence="2">
    <location>
        <begin position="172"/>
        <end position="223"/>
    </location>
</feature>
<dbReference type="AlphaFoldDB" id="A0AAN7SEI1"/>
<reference evidence="4" key="1">
    <citation type="submission" date="2023-01" db="EMBL/GenBank/DDBJ databases">
        <title>Key to firefly adult light organ development and bioluminescence: homeobox transcription factors regulate luciferase expression and transportation to peroxisome.</title>
        <authorList>
            <person name="Fu X."/>
        </authorList>
    </citation>
    <scope>NUCLEOTIDE SEQUENCE [LARGE SCALE GENOMIC DNA]</scope>
</reference>
<feature type="coiled-coil region" evidence="1">
    <location>
        <begin position="2"/>
        <end position="57"/>
    </location>
</feature>
<feature type="compositionally biased region" description="Basic and acidic residues" evidence="2">
    <location>
        <begin position="172"/>
        <end position="187"/>
    </location>
</feature>
<evidence type="ECO:0000313" key="4">
    <source>
        <dbReference type="Proteomes" id="UP001353858"/>
    </source>
</evidence>
<evidence type="ECO:0000256" key="1">
    <source>
        <dbReference type="SAM" id="Coils"/>
    </source>
</evidence>